<evidence type="ECO:0000313" key="2">
    <source>
        <dbReference type="EMBL" id="TBT96543.1"/>
    </source>
</evidence>
<dbReference type="VEuPathDB" id="MicrosporidiaDB:CWI39_3663p0010"/>
<gene>
    <name evidence="2" type="ORF">CWI39_3663p0010</name>
</gene>
<dbReference type="EMBL" id="PIXR01003663">
    <property type="protein sequence ID" value="TBT96543.1"/>
    <property type="molecule type" value="Genomic_DNA"/>
</dbReference>
<feature type="domain" description="Homologous recombination OB-fold protein OB-fold" evidence="1">
    <location>
        <begin position="132"/>
        <end position="205"/>
    </location>
</feature>
<dbReference type="InterPro" id="IPR058570">
    <property type="entry name" value="HROB_OB"/>
</dbReference>
<comment type="caution">
    <text evidence="2">The sequence shown here is derived from an EMBL/GenBank/DDBJ whole genome shotgun (WGS) entry which is preliminary data.</text>
</comment>
<dbReference type="AlphaFoldDB" id="A0A4Q9KPL5"/>
<sequence length="205" mass="23336">MNTIDELINKIRSKKIKKEETTGDIVNKTTGDIVNKTTGDIVSKTTTDTNTSISNTNTNISNTSTNIDTNDITDTLHKYKESQDIEIITSQVYPTTHTTTDFKNLQSIKNKIQDFIEIKEIKETEKYKIENYLISIVKRIIKYDNIVCGIELIDETGEIKGSLFCETVHIFDIKIGSIVVIENFSLWKINETHLNISSENIKEVI</sequence>
<evidence type="ECO:0000313" key="3">
    <source>
        <dbReference type="Proteomes" id="UP000293045"/>
    </source>
</evidence>
<accession>A0A4Q9KPL5</accession>
<dbReference type="Pfam" id="PF15072">
    <property type="entry name" value="HROB"/>
    <property type="match status" value="1"/>
</dbReference>
<name>A0A4Q9KPL5_9MICR</name>
<protein>
    <recommendedName>
        <fullName evidence="1">Homologous recombination OB-fold protein OB-fold domain-containing protein</fullName>
    </recommendedName>
</protein>
<organism evidence="2 3">
    <name type="scientific">Hamiltosporidium magnivora</name>
    <dbReference type="NCBI Taxonomy" id="148818"/>
    <lineage>
        <taxon>Eukaryota</taxon>
        <taxon>Fungi</taxon>
        <taxon>Fungi incertae sedis</taxon>
        <taxon>Microsporidia</taxon>
        <taxon>Dubosqiidae</taxon>
        <taxon>Hamiltosporidium</taxon>
    </lineage>
</organism>
<proteinExistence type="predicted"/>
<dbReference type="GO" id="GO:0000725">
    <property type="term" value="P:recombinational repair"/>
    <property type="evidence" value="ECO:0007669"/>
    <property type="project" value="InterPro"/>
</dbReference>
<dbReference type="Proteomes" id="UP000293045">
    <property type="component" value="Unassembled WGS sequence"/>
</dbReference>
<dbReference type="VEuPathDB" id="MicrosporidiaDB:CWI36_0544p0040"/>
<reference evidence="2 3" key="1">
    <citation type="submission" date="2017-12" db="EMBL/GenBank/DDBJ databases">
        <authorList>
            <person name="Pombert J.-F."/>
            <person name="Haag K.L."/>
            <person name="Ebert D."/>
        </authorList>
    </citation>
    <scope>NUCLEOTIDE SEQUENCE [LARGE SCALE GENOMIC DNA]</scope>
    <source>
        <strain evidence="2">IL-BN-2</strain>
    </source>
</reference>
<evidence type="ECO:0000259" key="1">
    <source>
        <dbReference type="Pfam" id="PF15072"/>
    </source>
</evidence>